<comment type="caution">
    <text evidence="1">The sequence shown here is derived from an EMBL/GenBank/DDBJ whole genome shotgun (WGS) entry which is preliminary data.</text>
</comment>
<dbReference type="HOGENOM" id="CLU_3262589_0_0_6"/>
<accession>F3FWI5</accession>
<protein>
    <submittedName>
        <fullName evidence="1">Uncharacterized protein</fullName>
    </submittedName>
</protein>
<gene>
    <name evidence="1" type="ORF">PSYJA_38743</name>
</gene>
<dbReference type="AlphaFoldDB" id="F3FWI5"/>
<proteinExistence type="predicted"/>
<sequence length="42" mass="4795">MIIHRRGKHNHCRPKFIGTETTHAIEVGMAYRHMLAVDGLPV</sequence>
<feature type="non-terminal residue" evidence="1">
    <location>
        <position position="42"/>
    </location>
</feature>
<name>F3FWI5_PSESX</name>
<evidence type="ECO:0000313" key="2">
    <source>
        <dbReference type="Proteomes" id="UP000004471"/>
    </source>
</evidence>
<dbReference type="EMBL" id="AEAH01002672">
    <property type="protein sequence ID" value="EGH34577.1"/>
    <property type="molecule type" value="Genomic_DNA"/>
</dbReference>
<organism evidence="1 2">
    <name type="scientific">Pseudomonas syringae pv. japonica str. M301072</name>
    <dbReference type="NCBI Taxonomy" id="629262"/>
    <lineage>
        <taxon>Bacteria</taxon>
        <taxon>Pseudomonadati</taxon>
        <taxon>Pseudomonadota</taxon>
        <taxon>Gammaproteobacteria</taxon>
        <taxon>Pseudomonadales</taxon>
        <taxon>Pseudomonadaceae</taxon>
        <taxon>Pseudomonas</taxon>
        <taxon>Pseudomonas syringae</taxon>
    </lineage>
</organism>
<evidence type="ECO:0000313" key="1">
    <source>
        <dbReference type="EMBL" id="EGH34577.1"/>
    </source>
</evidence>
<dbReference type="Proteomes" id="UP000004471">
    <property type="component" value="Unassembled WGS sequence"/>
</dbReference>
<reference evidence="1 2" key="1">
    <citation type="journal article" date="2011" name="PLoS Pathog.">
        <title>Dynamic evolution of pathogenicity revealed by sequencing and comparative genomics of 19 Pseudomonas syringae isolates.</title>
        <authorList>
            <person name="Baltrus D.A."/>
            <person name="Nishimura M.T."/>
            <person name="Romanchuk A."/>
            <person name="Chang J.H."/>
            <person name="Mukhtar M.S."/>
            <person name="Cherkis K."/>
            <person name="Roach J."/>
            <person name="Grant S.R."/>
            <person name="Jones C.D."/>
            <person name="Dangl J.L."/>
        </authorList>
    </citation>
    <scope>NUCLEOTIDE SEQUENCE [LARGE SCALE GENOMIC DNA]</scope>
    <source>
        <strain evidence="2">M301072PT</strain>
    </source>
</reference>